<evidence type="ECO:0000256" key="6">
    <source>
        <dbReference type="ARBA" id="ARBA00022884"/>
    </source>
</evidence>
<reference evidence="10 11" key="1">
    <citation type="submission" date="2013-03" db="EMBL/GenBank/DDBJ databases">
        <title>Salinisphaera dokdonensis CL-ES53 Genome Sequencing.</title>
        <authorList>
            <person name="Li C."/>
            <person name="Lai Q."/>
            <person name="Shao Z."/>
        </authorList>
    </citation>
    <scope>NUCLEOTIDE SEQUENCE [LARGE SCALE GENOMIC DNA]</scope>
    <source>
        <strain evidence="10 11">CL-ES53</strain>
    </source>
</reference>
<comment type="caution">
    <text evidence="10">The sequence shown here is derived from an EMBL/GenBank/DDBJ whole genome shotgun (WGS) entry which is preliminary data.</text>
</comment>
<keyword evidence="3 7" id="KW-0489">Methyltransferase</keyword>
<feature type="binding site" evidence="7 8">
    <location>
        <position position="17"/>
    </location>
    <ligand>
        <name>S-adenosyl-L-methionine</name>
        <dbReference type="ChEBI" id="CHEBI:59789"/>
    </ligand>
</feature>
<protein>
    <recommendedName>
        <fullName evidence="7">Ribosomal RNA small subunit methyltransferase A</fullName>
        <ecNumber evidence="7">2.1.1.182</ecNumber>
    </recommendedName>
    <alternativeName>
        <fullName evidence="7">16S rRNA (adenine(1518)-N(6)/adenine(1519)-N(6))-dimethyltransferase</fullName>
    </alternativeName>
    <alternativeName>
        <fullName evidence="7">16S rRNA dimethyladenosine transferase</fullName>
    </alternativeName>
    <alternativeName>
        <fullName evidence="7">16S rRNA dimethylase</fullName>
    </alternativeName>
    <alternativeName>
        <fullName evidence="7">S-adenosylmethionine-6-N', N'-adenosyl(rRNA) dimethyltransferase</fullName>
    </alternativeName>
</protein>
<dbReference type="InterPro" id="IPR020596">
    <property type="entry name" value="rRNA_Ade_Mease_Trfase_CS"/>
</dbReference>
<comment type="function">
    <text evidence="7">Specifically dimethylates two adjacent adenosines (A1518 and A1519) in the loop of a conserved hairpin near the 3'-end of 16S rRNA in the 30S particle. May play a critical role in biogenesis of 30S subunits.</text>
</comment>
<comment type="catalytic activity">
    <reaction evidence="7">
        <text>adenosine(1518)/adenosine(1519) in 16S rRNA + 4 S-adenosyl-L-methionine = N(6)-dimethyladenosine(1518)/N(6)-dimethyladenosine(1519) in 16S rRNA + 4 S-adenosyl-L-homocysteine + 4 H(+)</text>
        <dbReference type="Rhea" id="RHEA:19609"/>
        <dbReference type="Rhea" id="RHEA-COMP:10232"/>
        <dbReference type="Rhea" id="RHEA-COMP:10233"/>
        <dbReference type="ChEBI" id="CHEBI:15378"/>
        <dbReference type="ChEBI" id="CHEBI:57856"/>
        <dbReference type="ChEBI" id="CHEBI:59789"/>
        <dbReference type="ChEBI" id="CHEBI:74411"/>
        <dbReference type="ChEBI" id="CHEBI:74493"/>
        <dbReference type="EC" id="2.1.1.182"/>
    </reaction>
</comment>
<dbReference type="PROSITE" id="PS01131">
    <property type="entry name" value="RRNA_A_DIMETH"/>
    <property type="match status" value="1"/>
</dbReference>
<dbReference type="Gene3D" id="3.40.50.150">
    <property type="entry name" value="Vaccinia Virus protein VP39"/>
    <property type="match status" value="1"/>
</dbReference>
<keyword evidence="2 7" id="KW-0698">rRNA processing</keyword>
<dbReference type="InterPro" id="IPR001737">
    <property type="entry name" value="KsgA/Erm"/>
</dbReference>
<proteinExistence type="inferred from homology"/>
<sequence length="269" mass="29428">MPPTRGFFMARKRFGQHFLHEQGVIERILSMLAPKAADALVEIGPGQGALTQPLLDRVDRLSVIEIDRDLAADLRAQAVEEPRLEVIEGDALRIDYAEIATRRGAPLRLVGNLPYNISSPLLFALLGSAAPITDMHFMLQKEVVDRMTATPGSRDYGRLTVSVAARARAESLFDVGPGAFTPPPRVMSSVVRVTPRAPDFEIHDGKMFDRLVTAAFSQRRKTLRNAVRSFLSAEAIEACDIDPTLRPERLAAAEFARLANAASAAVDTD</sequence>
<keyword evidence="11" id="KW-1185">Reference proteome</keyword>
<dbReference type="NCBIfam" id="TIGR00755">
    <property type="entry name" value="ksgA"/>
    <property type="match status" value="1"/>
</dbReference>
<name>A0ABV2AXY5_9GAMM</name>
<keyword evidence="5 7" id="KW-0949">S-adenosyl-L-methionine</keyword>
<evidence type="ECO:0000256" key="1">
    <source>
        <dbReference type="ARBA" id="ARBA00022490"/>
    </source>
</evidence>
<evidence type="ECO:0000256" key="8">
    <source>
        <dbReference type="PROSITE-ProRule" id="PRU01026"/>
    </source>
</evidence>
<dbReference type="SUPFAM" id="SSF53335">
    <property type="entry name" value="S-adenosyl-L-methionine-dependent methyltransferases"/>
    <property type="match status" value="1"/>
</dbReference>
<keyword evidence="6 7" id="KW-0694">RNA-binding</keyword>
<evidence type="ECO:0000256" key="5">
    <source>
        <dbReference type="ARBA" id="ARBA00022691"/>
    </source>
</evidence>
<feature type="binding site" evidence="7 8">
    <location>
        <position position="90"/>
    </location>
    <ligand>
        <name>S-adenosyl-L-methionine</name>
        <dbReference type="ChEBI" id="CHEBI:59789"/>
    </ligand>
</feature>
<dbReference type="Pfam" id="PF00398">
    <property type="entry name" value="RrnaAD"/>
    <property type="match status" value="1"/>
</dbReference>
<dbReference type="GO" id="GO:0008168">
    <property type="term" value="F:methyltransferase activity"/>
    <property type="evidence" value="ECO:0007669"/>
    <property type="project" value="UniProtKB-KW"/>
</dbReference>
<comment type="subcellular location">
    <subcellularLocation>
        <location evidence="7">Cytoplasm</location>
    </subcellularLocation>
</comment>
<evidence type="ECO:0000256" key="3">
    <source>
        <dbReference type="ARBA" id="ARBA00022603"/>
    </source>
</evidence>
<evidence type="ECO:0000313" key="11">
    <source>
        <dbReference type="Proteomes" id="UP001460888"/>
    </source>
</evidence>
<organism evidence="10 11">
    <name type="scientific">Salinisphaera dokdonensis CL-ES53</name>
    <dbReference type="NCBI Taxonomy" id="1304272"/>
    <lineage>
        <taxon>Bacteria</taxon>
        <taxon>Pseudomonadati</taxon>
        <taxon>Pseudomonadota</taxon>
        <taxon>Gammaproteobacteria</taxon>
        <taxon>Salinisphaerales</taxon>
        <taxon>Salinisphaeraceae</taxon>
        <taxon>Salinisphaera</taxon>
    </lineage>
</organism>
<dbReference type="InterPro" id="IPR023165">
    <property type="entry name" value="rRNA_Ade_diMease-like_C"/>
</dbReference>
<feature type="binding site" evidence="7 8">
    <location>
        <position position="65"/>
    </location>
    <ligand>
        <name>S-adenosyl-L-methionine</name>
        <dbReference type="ChEBI" id="CHEBI:59789"/>
    </ligand>
</feature>
<feature type="domain" description="Ribosomal RNA adenine methylase transferase N-terminal" evidence="9">
    <location>
        <begin position="24"/>
        <end position="197"/>
    </location>
</feature>
<dbReference type="PROSITE" id="PS51689">
    <property type="entry name" value="SAM_RNA_A_N6_MT"/>
    <property type="match status" value="1"/>
</dbReference>
<accession>A0ABV2AXY5</accession>
<dbReference type="Proteomes" id="UP001460888">
    <property type="component" value="Unassembled WGS sequence"/>
</dbReference>
<dbReference type="PANTHER" id="PTHR11727:SF7">
    <property type="entry name" value="DIMETHYLADENOSINE TRANSFERASE-RELATED"/>
    <property type="match status" value="1"/>
</dbReference>
<dbReference type="GO" id="GO:0032259">
    <property type="term" value="P:methylation"/>
    <property type="evidence" value="ECO:0007669"/>
    <property type="project" value="UniProtKB-KW"/>
</dbReference>
<dbReference type="SMART" id="SM00650">
    <property type="entry name" value="rADc"/>
    <property type="match status" value="1"/>
</dbReference>
<feature type="binding site" evidence="7 8">
    <location>
        <position position="19"/>
    </location>
    <ligand>
        <name>S-adenosyl-L-methionine</name>
        <dbReference type="ChEBI" id="CHEBI:59789"/>
    </ligand>
</feature>
<keyword evidence="1 7" id="KW-0963">Cytoplasm</keyword>
<dbReference type="PANTHER" id="PTHR11727">
    <property type="entry name" value="DIMETHYLADENOSINE TRANSFERASE"/>
    <property type="match status" value="1"/>
</dbReference>
<feature type="binding site" evidence="7 8">
    <location>
        <position position="112"/>
    </location>
    <ligand>
        <name>S-adenosyl-L-methionine</name>
        <dbReference type="ChEBI" id="CHEBI:59789"/>
    </ligand>
</feature>
<dbReference type="InterPro" id="IPR011530">
    <property type="entry name" value="rRNA_adenine_dimethylase"/>
</dbReference>
<dbReference type="EMBL" id="APND01000001">
    <property type="protein sequence ID" value="MES1928522.1"/>
    <property type="molecule type" value="Genomic_DNA"/>
</dbReference>
<evidence type="ECO:0000259" key="9">
    <source>
        <dbReference type="SMART" id="SM00650"/>
    </source>
</evidence>
<comment type="similarity">
    <text evidence="7">Belongs to the class I-like SAM-binding methyltransferase superfamily. rRNA adenine N(6)-methyltransferase family. RsmA subfamily.</text>
</comment>
<feature type="binding site" evidence="7 8">
    <location>
        <position position="44"/>
    </location>
    <ligand>
        <name>S-adenosyl-L-methionine</name>
        <dbReference type="ChEBI" id="CHEBI:59789"/>
    </ligand>
</feature>
<keyword evidence="4 7" id="KW-0808">Transferase</keyword>
<evidence type="ECO:0000256" key="4">
    <source>
        <dbReference type="ARBA" id="ARBA00022679"/>
    </source>
</evidence>
<dbReference type="EC" id="2.1.1.182" evidence="7"/>
<dbReference type="Gene3D" id="1.10.8.100">
    <property type="entry name" value="Ribosomal RNA adenine dimethylase-like, domain 2"/>
    <property type="match status" value="1"/>
</dbReference>
<dbReference type="InterPro" id="IPR020598">
    <property type="entry name" value="rRNA_Ade_methylase_Trfase_N"/>
</dbReference>
<evidence type="ECO:0000256" key="7">
    <source>
        <dbReference type="HAMAP-Rule" id="MF_00607"/>
    </source>
</evidence>
<gene>
    <name evidence="7 10" type="primary">ksgA</name>
    <name evidence="7" type="synonym">rsmA</name>
    <name evidence="10" type="ORF">SADO_04665</name>
</gene>
<dbReference type="HAMAP" id="MF_00607">
    <property type="entry name" value="16SrRNA_methyltr_A"/>
    <property type="match status" value="1"/>
</dbReference>
<evidence type="ECO:0000256" key="2">
    <source>
        <dbReference type="ARBA" id="ARBA00022552"/>
    </source>
</evidence>
<dbReference type="InterPro" id="IPR029063">
    <property type="entry name" value="SAM-dependent_MTases_sf"/>
</dbReference>
<evidence type="ECO:0000313" key="10">
    <source>
        <dbReference type="EMBL" id="MES1928522.1"/>
    </source>
</evidence>